<dbReference type="Proteomes" id="UP001562425">
    <property type="component" value="Unassembled WGS sequence"/>
</dbReference>
<evidence type="ECO:0000313" key="2">
    <source>
        <dbReference type="Proteomes" id="UP001562425"/>
    </source>
</evidence>
<evidence type="ECO:0000313" key="1">
    <source>
        <dbReference type="EMBL" id="KAL1394565.1"/>
    </source>
</evidence>
<accession>A0ABD1D5A1</accession>
<gene>
    <name evidence="1" type="ORF">pipiens_011867</name>
</gene>
<comment type="caution">
    <text evidence="1">The sequence shown here is derived from an EMBL/GenBank/DDBJ whole genome shotgun (WGS) entry which is preliminary data.</text>
</comment>
<sequence>MPLLKRKLTDTSFIISIESGVEEIPEEKHPTSTAEDCDFLVNFITGEESLSASFCCKLFYTIFRVCFTTDDGPKRPPRSTYRTI</sequence>
<keyword evidence="2" id="KW-1185">Reference proteome</keyword>
<organism evidence="1 2">
    <name type="scientific">Culex pipiens pipiens</name>
    <name type="common">Northern house mosquito</name>
    <dbReference type="NCBI Taxonomy" id="38569"/>
    <lineage>
        <taxon>Eukaryota</taxon>
        <taxon>Metazoa</taxon>
        <taxon>Ecdysozoa</taxon>
        <taxon>Arthropoda</taxon>
        <taxon>Hexapoda</taxon>
        <taxon>Insecta</taxon>
        <taxon>Pterygota</taxon>
        <taxon>Neoptera</taxon>
        <taxon>Endopterygota</taxon>
        <taxon>Diptera</taxon>
        <taxon>Nematocera</taxon>
        <taxon>Culicoidea</taxon>
        <taxon>Culicidae</taxon>
        <taxon>Culicinae</taxon>
        <taxon>Culicini</taxon>
        <taxon>Culex</taxon>
        <taxon>Culex</taxon>
    </lineage>
</organism>
<dbReference type="EMBL" id="JBEHCU010007550">
    <property type="protein sequence ID" value="KAL1394565.1"/>
    <property type="molecule type" value="Genomic_DNA"/>
</dbReference>
<dbReference type="AlphaFoldDB" id="A0ABD1D5A1"/>
<proteinExistence type="predicted"/>
<name>A0ABD1D5A1_CULPP</name>
<protein>
    <submittedName>
        <fullName evidence="1">Uncharacterized protein</fullName>
    </submittedName>
</protein>
<reference evidence="1 2" key="1">
    <citation type="submission" date="2024-05" db="EMBL/GenBank/DDBJ databases">
        <title>Culex pipiens pipiens assembly and annotation.</title>
        <authorList>
            <person name="Alout H."/>
            <person name="Durand T."/>
        </authorList>
    </citation>
    <scope>NUCLEOTIDE SEQUENCE [LARGE SCALE GENOMIC DNA]</scope>
    <source>
        <strain evidence="1">HA-2024</strain>
        <tissue evidence="1">Whole body</tissue>
    </source>
</reference>